<dbReference type="Proteomes" id="UP000604825">
    <property type="component" value="Unassembled WGS sequence"/>
</dbReference>
<organism evidence="3 4">
    <name type="scientific">Miscanthus lutarioriparius</name>
    <dbReference type="NCBI Taxonomy" id="422564"/>
    <lineage>
        <taxon>Eukaryota</taxon>
        <taxon>Viridiplantae</taxon>
        <taxon>Streptophyta</taxon>
        <taxon>Embryophyta</taxon>
        <taxon>Tracheophyta</taxon>
        <taxon>Spermatophyta</taxon>
        <taxon>Magnoliopsida</taxon>
        <taxon>Liliopsida</taxon>
        <taxon>Poales</taxon>
        <taxon>Poaceae</taxon>
        <taxon>PACMAD clade</taxon>
        <taxon>Panicoideae</taxon>
        <taxon>Andropogonodae</taxon>
        <taxon>Andropogoneae</taxon>
        <taxon>Saccharinae</taxon>
        <taxon>Miscanthus</taxon>
    </lineage>
</organism>
<reference evidence="3" key="1">
    <citation type="submission" date="2020-10" db="EMBL/GenBank/DDBJ databases">
        <authorList>
            <person name="Han B."/>
            <person name="Lu T."/>
            <person name="Zhao Q."/>
            <person name="Huang X."/>
            <person name="Zhao Y."/>
        </authorList>
    </citation>
    <scope>NUCLEOTIDE SEQUENCE</scope>
</reference>
<evidence type="ECO:0000256" key="1">
    <source>
        <dbReference type="SAM" id="MobiDB-lite"/>
    </source>
</evidence>
<dbReference type="OrthoDB" id="713035at2759"/>
<sequence>MNASKLTPILLATLLACLAFSANCTGAVSADTYIYILSLSIFLPLIIGNPSGAGERGDEDTPATAGHRRWQPNGDTTMIGRSSSRRMDVVAGRCERSVCEGSPCYCCPSQATRPCFLELDACLRVCGTTGRRRPATTLPPEVPPSARGSGRSRFL</sequence>
<name>A0A811Q5W5_9POAL</name>
<keyword evidence="4" id="KW-1185">Reference proteome</keyword>
<feature type="region of interest" description="Disordered" evidence="1">
    <location>
        <begin position="53"/>
        <end position="76"/>
    </location>
</feature>
<dbReference type="EMBL" id="CAJGYO010000008">
    <property type="protein sequence ID" value="CAD6251443.1"/>
    <property type="molecule type" value="Genomic_DNA"/>
</dbReference>
<dbReference type="PROSITE" id="PS51257">
    <property type="entry name" value="PROKAR_LIPOPROTEIN"/>
    <property type="match status" value="1"/>
</dbReference>
<protein>
    <submittedName>
        <fullName evidence="3">Uncharacterized protein</fullName>
    </submittedName>
</protein>
<comment type="caution">
    <text evidence="3">The sequence shown here is derived from an EMBL/GenBank/DDBJ whole genome shotgun (WGS) entry which is preliminary data.</text>
</comment>
<feature type="region of interest" description="Disordered" evidence="1">
    <location>
        <begin position="133"/>
        <end position="155"/>
    </location>
</feature>
<proteinExistence type="predicted"/>
<evidence type="ECO:0000313" key="4">
    <source>
        <dbReference type="Proteomes" id="UP000604825"/>
    </source>
</evidence>
<accession>A0A811Q5W5</accession>
<feature type="signal peptide" evidence="2">
    <location>
        <begin position="1"/>
        <end position="26"/>
    </location>
</feature>
<feature type="chain" id="PRO_5033057294" evidence="2">
    <location>
        <begin position="27"/>
        <end position="155"/>
    </location>
</feature>
<evidence type="ECO:0000256" key="2">
    <source>
        <dbReference type="SAM" id="SignalP"/>
    </source>
</evidence>
<gene>
    <name evidence="3" type="ORF">NCGR_LOCUS35187</name>
</gene>
<evidence type="ECO:0000313" key="3">
    <source>
        <dbReference type="EMBL" id="CAD6251443.1"/>
    </source>
</evidence>
<dbReference type="AlphaFoldDB" id="A0A811Q5W5"/>
<keyword evidence="2" id="KW-0732">Signal</keyword>